<dbReference type="RefSeq" id="WP_327792232.1">
    <property type="nucleotide sequence ID" value="NZ_JADQAZ010000001.1"/>
</dbReference>
<sequence>MSARSWHVERAGARLILSRRRPARFDLSAQMRVPLAGRLRLAHQVRQDVWRAMRGLRGFTPVVEVTRFADHMILRAGGQMGPAPVTPALQARLERVLACPQRQARWIRCAGGVAAAEWGTPEPAPAAEAAP</sequence>
<protein>
    <submittedName>
        <fullName evidence="1">Uncharacterized protein</fullName>
    </submittedName>
</protein>
<reference evidence="1 2" key="1">
    <citation type="journal article" date="2021" name="Arch. Microbiol.">
        <title>Harenicola maris gen. nov., sp. nov. isolated from the Sea of Japan shallow sediments.</title>
        <authorList>
            <person name="Romanenko L.A."/>
            <person name="Kurilenko V.V."/>
            <person name="Chernysheva N.Y."/>
            <person name="Tekutyeva L.A."/>
            <person name="Velansky P.V."/>
            <person name="Svetashev V.I."/>
            <person name="Isaeva M.P."/>
        </authorList>
    </citation>
    <scope>NUCLEOTIDE SEQUENCE [LARGE SCALE GENOMIC DNA]</scope>
    <source>
        <strain evidence="1 2">KMM 3653</strain>
    </source>
</reference>
<evidence type="ECO:0000313" key="2">
    <source>
        <dbReference type="Proteomes" id="UP001315686"/>
    </source>
</evidence>
<organism evidence="1 2">
    <name type="scientific">Harenicola maris</name>
    <dbReference type="NCBI Taxonomy" id="2841044"/>
    <lineage>
        <taxon>Bacteria</taxon>
        <taxon>Pseudomonadati</taxon>
        <taxon>Pseudomonadota</taxon>
        <taxon>Alphaproteobacteria</taxon>
        <taxon>Rhodobacterales</taxon>
        <taxon>Paracoccaceae</taxon>
        <taxon>Harenicola</taxon>
    </lineage>
</organism>
<name>A0AAP2CPC3_9RHOB</name>
<gene>
    <name evidence="1" type="ORF">IV417_01335</name>
</gene>
<dbReference type="EMBL" id="JADQAZ010000001">
    <property type="protein sequence ID" value="MBT0956016.1"/>
    <property type="molecule type" value="Genomic_DNA"/>
</dbReference>
<accession>A0AAP2CPC3</accession>
<keyword evidence="2" id="KW-1185">Reference proteome</keyword>
<evidence type="ECO:0000313" key="1">
    <source>
        <dbReference type="EMBL" id="MBT0956016.1"/>
    </source>
</evidence>
<dbReference type="Proteomes" id="UP001315686">
    <property type="component" value="Unassembled WGS sequence"/>
</dbReference>
<comment type="caution">
    <text evidence="1">The sequence shown here is derived from an EMBL/GenBank/DDBJ whole genome shotgun (WGS) entry which is preliminary data.</text>
</comment>
<dbReference type="AlphaFoldDB" id="A0AAP2CPC3"/>
<proteinExistence type="predicted"/>